<comment type="similarity">
    <text evidence="1">Belongs to the peptidase C19 family.</text>
</comment>
<dbReference type="InterPro" id="IPR028889">
    <property type="entry name" value="USP"/>
</dbReference>
<dbReference type="InterPro" id="IPR012337">
    <property type="entry name" value="RNaseH-like_sf"/>
</dbReference>
<evidence type="ECO:0000259" key="7">
    <source>
        <dbReference type="PROSITE" id="PS50235"/>
    </source>
</evidence>
<dbReference type="InterPro" id="IPR016024">
    <property type="entry name" value="ARM-type_fold"/>
</dbReference>
<dbReference type="SUPFAM" id="SSF54001">
    <property type="entry name" value="Cysteine proteinases"/>
    <property type="match status" value="1"/>
</dbReference>
<dbReference type="InterPro" id="IPR038765">
    <property type="entry name" value="Papain-like_cys_pep_sf"/>
</dbReference>
<dbReference type="InterPro" id="IPR050164">
    <property type="entry name" value="Peptidase_C19"/>
</dbReference>
<proteinExistence type="inferred from homology"/>
<dbReference type="Pfam" id="PF00929">
    <property type="entry name" value="RNase_T"/>
    <property type="match status" value="1"/>
</dbReference>
<keyword evidence="3 8" id="KW-0378">Hydrolase</keyword>
<dbReference type="Gene3D" id="3.90.70.10">
    <property type="entry name" value="Cysteine proteinases"/>
    <property type="match status" value="1"/>
</dbReference>
<evidence type="ECO:0000313" key="8">
    <source>
        <dbReference type="EMBL" id="KAH9422242.1"/>
    </source>
</evidence>
<dbReference type="SUPFAM" id="SSF53098">
    <property type="entry name" value="Ribonuclease H-like"/>
    <property type="match status" value="1"/>
</dbReference>
<reference evidence="8 9" key="1">
    <citation type="journal article" date="2018" name="J. Allergy Clin. Immunol.">
        <title>High-quality assembly of Dermatophagoides pteronyssinus genome and transcriptome reveals a wide range of novel allergens.</title>
        <authorList>
            <person name="Liu X.Y."/>
            <person name="Yang K.Y."/>
            <person name="Wang M.Q."/>
            <person name="Kwok J.S."/>
            <person name="Zeng X."/>
            <person name="Yang Z."/>
            <person name="Xiao X.J."/>
            <person name="Lau C.P."/>
            <person name="Li Y."/>
            <person name="Huang Z.M."/>
            <person name="Ba J.G."/>
            <person name="Yim A.K."/>
            <person name="Ouyang C.Y."/>
            <person name="Ngai S.M."/>
            <person name="Chan T.F."/>
            <person name="Leung E.L."/>
            <person name="Liu L."/>
            <person name="Liu Z.G."/>
            <person name="Tsui S.K."/>
        </authorList>
    </citation>
    <scope>NUCLEOTIDE SEQUENCE [LARGE SCALE GENOMIC DNA]</scope>
    <source>
        <strain evidence="8">Derp</strain>
    </source>
</reference>
<feature type="domain" description="USP" evidence="7">
    <location>
        <begin position="1676"/>
        <end position="2001"/>
    </location>
</feature>
<accession>A0ABQ8JI00</accession>
<keyword evidence="5" id="KW-0175">Coiled coil</keyword>
<dbReference type="SUPFAM" id="SSF48371">
    <property type="entry name" value="ARM repeat"/>
    <property type="match status" value="1"/>
</dbReference>
<dbReference type="InterPro" id="IPR018200">
    <property type="entry name" value="USP_CS"/>
</dbReference>
<dbReference type="PROSITE" id="PS50235">
    <property type="entry name" value="USP_3"/>
    <property type="match status" value="1"/>
</dbReference>
<dbReference type="PROSITE" id="PS00973">
    <property type="entry name" value="USP_2"/>
    <property type="match status" value="1"/>
</dbReference>
<dbReference type="InterPro" id="IPR013520">
    <property type="entry name" value="Ribonucl_H"/>
</dbReference>
<keyword evidence="9" id="KW-1185">Reference proteome</keyword>
<organism evidence="8 9">
    <name type="scientific">Dermatophagoides pteronyssinus</name>
    <name type="common">European house dust mite</name>
    <dbReference type="NCBI Taxonomy" id="6956"/>
    <lineage>
        <taxon>Eukaryota</taxon>
        <taxon>Metazoa</taxon>
        <taxon>Ecdysozoa</taxon>
        <taxon>Arthropoda</taxon>
        <taxon>Chelicerata</taxon>
        <taxon>Arachnida</taxon>
        <taxon>Acari</taxon>
        <taxon>Acariformes</taxon>
        <taxon>Sarcoptiformes</taxon>
        <taxon>Astigmata</taxon>
        <taxon>Psoroptidia</taxon>
        <taxon>Analgoidea</taxon>
        <taxon>Pyroglyphidae</taxon>
        <taxon>Dermatophagoidinae</taxon>
        <taxon>Dermatophagoides</taxon>
    </lineage>
</organism>
<evidence type="ECO:0000256" key="3">
    <source>
        <dbReference type="ARBA" id="ARBA00022801"/>
    </source>
</evidence>
<dbReference type="Pfam" id="PF00443">
    <property type="entry name" value="UCH"/>
    <property type="match status" value="1"/>
</dbReference>
<sequence>MSLSIMSIHENFCDNCKEMIILLSKYDDDDDNFQTFESLDSNNFLDRDALNLLINYMNNWSTKHCACCYKDQKNFQRFDNLVQSIIIESFEFLNTVIIIDNNKSSENENIQSFFDDWNDEDKERLLLLLSKVFQLSFPLYVTYKHSNYTKNDELSPKELKILANYCDLSDYEMPIYLMRKIIYFIEHSGFKLFIDCFSKSDPNYLTISLANSLISTIQSLKYYFTLPSINNELVTLRIEVINYLCKIGDNDLRNLNNRGMFEFIWSVIKEYNFNNNFGLDYDGLKIAHKYFLSSTLTMRLSGLAQINNCIAIYNDLTHPAMNTNLENIRNGLSQWLIDNKILENIYGPNSHVEVIKQSHFILNFLANRLTTEHLDLIWCAAQLKHYERYVIDLLCQLIKNLKIQIVYHLYNHLWKIKPKDHSEHTLNLASHVIKYIWLFNGIQPDMLTNCSYLSNDKIMIGFDENILNKNSLMSSLFKERTNNSSSASSIEVSDEDEEDEFDVNLNSPRLIEHHMDKTTTTISPLDNVDDDDDVDDDDEDGDDDGSNQSSNSDGSDMEIQPQENHIDLQKNNNDDFKLNDLDCQIQLKEYNDDDPPLSSSSSAIQWNAGKTTMNPCDDNGNDNGKMMEIDLDLLDEDTVKNKQQQQQQDFQFRISDVHKPGNTLLYDILQDDILNLLNEDLANAVEKIFWNLLCCASDREIRFKFIAGCLENLSKNYSVITSLRLLQKLFSSFYQYQDGKLIRKIIFTCEKEKNMLKLFFNNLSLFMYHYKYSNDNDGHDEDQFQRKWLMLKSKFYTPKEEIQIRLNFLSFIFINAGSHEILNFSQEHVNILWNVFTKCESNEIVDEFFDWLLNQVKLNNGLNIDIIKHILFEKMPFLKPESFSLISLDLLQNLHGFILSKNCENPKTFSIVVKLLWDIAFKNPNQNVSMNASRHLNNYYINLLSCTNRFDKEEEFIRSCIGYLKDASILLPISCQRSLLIIERAVILLKTYLEIFYARYSYFFRTLKLSSKFDLSMHRIPDKSESMINIMVCSPFNDRNTFEFSLFDYIGDLRAEVQHWWRMLRKSIEPVAMDDQLICLVLNDHEISFDCDEKRLLELNFKDNQINQISFHICKHTLVKSSNIVTLSLSSEFFEEFKQKNPKNLLIEPNNFELLFILMQQLDMINVNNLKARILSRNIWEIVQMLPTPYEMVRKFHQLESKYYAGDDKEKFPTITDEEISPIIDYNDFYKEIFPSNSNQKLIYSCQLIENYRKINKDWPRIFMETGGLRFFYRTFIDVVCTLKMKRDWTEWKQDCLTSLIQILYQFTKFSSKMDSNDQIFKSELDKPGDNQTSIETRKNKRLRKNSLEKNSLMKFSQEILAIIEDEEKLLDSFMIILNNVFMNSKPIYQTSIWSRSQVVYIALTFFTSWLYSDPNIFEMFLESKNAREIIKKLLIDDVDHMVRKESNNSFSRVFLSLNPELCRKFLPKFLKILLNFLEEASLVNIQRISSRFTLDDKENYYPGNKDYFLLVCRLIDHLYSQKSTNNNNSKDVDLDAENLSKQVANLIVNRENFESNKNHSEDEGLKGLFLLQTVLLKNNPQVKKCHQEMKEFIMKIFDCLFSLPTFNHRQLPKCKNIHTRKTAFDLLLELIKGNEDNYVILTNLLIDQHRHEIIGRQTPYPWEYWPQDESRSDFVGLTNLGATCYMASCMQHLFMLPEARNTILTCNLSTVIKHESILRELQKMFIFLQESERKSYNPKNFCKVYTMDHQPLNICEQKDMTEFFTDLITKLEEMTADLKDMVKKLFSGLQSNNVVSLDCPHISQTMEEFYTLRCQVADMRDLYESLNELTVKDTLDGDNMYNCSVCGRKVRAEKRACIKKLPKILCFNTMRYTFNMITMTKEKVNTHFSFPFTLDMSPYLEKNLLNLPDEKQFDNDDEILMMTEEESNNSTKYDLIGVTVHTGTAEGGHYYCFIQDRDPQSPTRNKWFLFNDAEVKLFDKSQIATECFGGEMTSKTYDKINDKFLDFSFEKTNSAYINSITDNNIMTFENLSKELIDWIWSDNLSFVRDKLIFEHTYFDFIWKVVTQTPYTFTTGIITTTTTLSNKSTLISIRLATLFVLETLIHSKEKPTIPNWIELLIKQFNNSKKACEWIMNHLAENDWWSMKILFKCSNQTVRQIFVRLCIHVIQKLKSSSSSIYMHSLTTTNATTVALSSNEDLVICPSSSLSVDLHLNHSVINFIKRLISLINSDLIMSRPNIKYLSEYFSFLLEFAKQGDEEYQLLLSIGTISTLINFYLNHGKIVGDFPESFNNSDNEDEDFDERPTQQTFRPILDEKFPRIASLDKMLSLIVYLVEKAQNRTLPHHFIITKQDFDSLISEKTFQFLQQQIRDNINLRQTFNLICSICNIDDSLFSPIINMIFSSIIQFPETSQMFFKILSFITESAWVSAYFSKLILPRIWDLAEPTTLQTLEWLIQHVPRNKILHDHVLQHNGSLAQLLISLVPSMDDSFRQNYRPFRSFPYTINKEILLNKESLAIIDQLFSYLLGLIKKIKILTETQQQQQQQKLTNYFYVLTYLMINTKQKRLFITYFNDFWILFQTKLSEPAIPIHQNKQAFLMFLYVSCNECKDSIKLIVQNANVYKKIALNYILADHDDQEVVMFNKNMLPYYYGLLRVCCEYSRSFTRYLALQQNIQWAFKNITPYSNHYSLAINELFKLIRLFTTVYSDSNEQEIKEAINFKQMTLKLYLHTLDPDVHWNTIIAVLNILIETNDDLLFIIRNNGLCTLFQSFSSLHVMFHQATACHITAELIDLLKIISSLLSTFEHDFESLQDYKTNLKAFLDIKKFIFLLNTYTPSNLRQALFEVLFKLIKVFPYDYLVCIVKFLLFQHNIFVEQNFPFICGPYFPKRGQKSFQTKSSLRPARPTFQMCFNITNIDNHHHNHNNDIDRDFDYDQMVFEFYRPYYTFIDDICRFAMKKDLIFEELVDLTVKLALESLYFRNKCFIILWLDSCENQNNDNNDDNDGDNGGYNSHSIMDFLSTNNSFFDYMRIILLKEKSWLEDDVVYRFLKIFLPKTSLLYTANVIKQNILPSIENLSRNPNPKNLEIVQQLIWNLLTIKVFIESNSIINQDLPENFSTILNNLKKLYSSSLETNENSESEKNDNNEENNSQESKKPKLMSNVKVDESSTSKLICDSNRQSSSSSSSYFIENMTMTDSMTIKNFINKLMTLIHDICEFHYQIRKFAKKNMTEKLIWVDCEMSGLNVDHDQLLEIALVITDGNFNKLDQLDPIHINASKQTLESMNDWCQKQFRNNGLYEECLRSNIRIEDADSMLDEFMNKNKIKQGILAGNSIAGDRQFLNKYCPKFVSYLHYRMVDVSSIKVLVDMWYKDRQFWNVSTPHRALGDINKSIEELKYYKEKYFLKF</sequence>
<dbReference type="GO" id="GO:0016787">
    <property type="term" value="F:hydrolase activity"/>
    <property type="evidence" value="ECO:0007669"/>
    <property type="project" value="UniProtKB-KW"/>
</dbReference>
<evidence type="ECO:0000256" key="4">
    <source>
        <dbReference type="ARBA" id="ARBA00022839"/>
    </source>
</evidence>
<evidence type="ECO:0000256" key="5">
    <source>
        <dbReference type="SAM" id="Coils"/>
    </source>
</evidence>
<dbReference type="EMBL" id="NJHN03000037">
    <property type="protein sequence ID" value="KAH9422242.1"/>
    <property type="molecule type" value="Genomic_DNA"/>
</dbReference>
<dbReference type="InterPro" id="IPR001394">
    <property type="entry name" value="Peptidase_C19_UCH"/>
</dbReference>
<comment type="caution">
    <text evidence="8">The sequence shown here is derived from an EMBL/GenBank/DDBJ whole genome shotgun (WGS) entry which is preliminary data.</text>
</comment>
<evidence type="ECO:0000256" key="2">
    <source>
        <dbReference type="ARBA" id="ARBA00022722"/>
    </source>
</evidence>
<dbReference type="PANTHER" id="PTHR24006:SF827">
    <property type="entry name" value="UBIQUITIN CARBOXYL-TERMINAL HYDROLASE 34"/>
    <property type="match status" value="1"/>
</dbReference>
<feature type="compositionally biased region" description="Acidic residues" evidence="6">
    <location>
        <begin position="527"/>
        <end position="545"/>
    </location>
</feature>
<evidence type="ECO:0000313" key="9">
    <source>
        <dbReference type="Proteomes" id="UP000887458"/>
    </source>
</evidence>
<gene>
    <name evidence="8" type="primary">USP34</name>
    <name evidence="8" type="ORF">DERP_002539</name>
</gene>
<protein>
    <submittedName>
        <fullName evidence="8">Ubiquitin carboxyl-terminal hydrolase 34</fullName>
    </submittedName>
</protein>
<keyword evidence="4" id="KW-0269">Exonuclease</keyword>
<dbReference type="SMART" id="SM00479">
    <property type="entry name" value="EXOIII"/>
    <property type="match status" value="1"/>
</dbReference>
<evidence type="ECO:0000256" key="6">
    <source>
        <dbReference type="SAM" id="MobiDB-lite"/>
    </source>
</evidence>
<dbReference type="Gene3D" id="3.30.420.10">
    <property type="entry name" value="Ribonuclease H-like superfamily/Ribonuclease H"/>
    <property type="match status" value="1"/>
</dbReference>
<keyword evidence="2" id="KW-0540">Nuclease</keyword>
<dbReference type="PROSITE" id="PS00972">
    <property type="entry name" value="USP_1"/>
    <property type="match status" value="1"/>
</dbReference>
<reference evidence="8 9" key="2">
    <citation type="journal article" date="2022" name="Mol. Biol. Evol.">
        <title>Comparative Genomics Reveals Insights into the Divergent Evolution of Astigmatic Mites and Household Pest Adaptations.</title>
        <authorList>
            <person name="Xiong Q."/>
            <person name="Wan A.T."/>
            <person name="Liu X."/>
            <person name="Fung C.S."/>
            <person name="Xiao X."/>
            <person name="Malainual N."/>
            <person name="Hou J."/>
            <person name="Wang L."/>
            <person name="Wang M."/>
            <person name="Yang K.Y."/>
            <person name="Cui Y."/>
            <person name="Leung E.L."/>
            <person name="Nong W."/>
            <person name="Shin S.K."/>
            <person name="Au S.W."/>
            <person name="Jeong K.Y."/>
            <person name="Chew F.T."/>
            <person name="Hui J.H."/>
            <person name="Leung T.F."/>
            <person name="Tungtrongchitr A."/>
            <person name="Zhong N."/>
            <person name="Liu Z."/>
            <person name="Tsui S.K."/>
        </authorList>
    </citation>
    <scope>NUCLEOTIDE SEQUENCE [LARGE SCALE GENOMIC DNA]</scope>
    <source>
        <strain evidence="8">Derp</strain>
    </source>
</reference>
<name>A0ABQ8JI00_DERPT</name>
<evidence type="ECO:0000256" key="1">
    <source>
        <dbReference type="ARBA" id="ARBA00009085"/>
    </source>
</evidence>
<dbReference type="InterPro" id="IPR036397">
    <property type="entry name" value="RNaseH_sf"/>
</dbReference>
<dbReference type="Proteomes" id="UP000887458">
    <property type="component" value="Unassembled WGS sequence"/>
</dbReference>
<dbReference type="InterPro" id="IPR022894">
    <property type="entry name" value="Oligoribonuclease"/>
</dbReference>
<feature type="region of interest" description="Disordered" evidence="6">
    <location>
        <begin position="3131"/>
        <end position="3161"/>
    </location>
</feature>
<dbReference type="NCBIfam" id="NF003765">
    <property type="entry name" value="PRK05359.1"/>
    <property type="match status" value="1"/>
</dbReference>
<dbReference type="CDD" id="cd02659">
    <property type="entry name" value="peptidase_C19C"/>
    <property type="match status" value="1"/>
</dbReference>
<dbReference type="CDD" id="cd06135">
    <property type="entry name" value="Orn"/>
    <property type="match status" value="1"/>
</dbReference>
<feature type="region of interest" description="Disordered" evidence="6">
    <location>
        <begin position="515"/>
        <end position="558"/>
    </location>
</feature>
<dbReference type="PANTHER" id="PTHR24006">
    <property type="entry name" value="UBIQUITIN CARBOXYL-TERMINAL HYDROLASE"/>
    <property type="match status" value="1"/>
</dbReference>
<feature type="coiled-coil region" evidence="5">
    <location>
        <begin position="1537"/>
        <end position="1564"/>
    </location>
</feature>